<dbReference type="AlphaFoldDB" id="A0A1R1RYD2"/>
<evidence type="ECO:0000313" key="11">
    <source>
        <dbReference type="EMBL" id="OMI08891.1"/>
    </source>
</evidence>
<dbReference type="InterPro" id="IPR053927">
    <property type="entry name" value="FlgK_helical"/>
</dbReference>
<comment type="subcellular location">
    <subcellularLocation>
        <location evidence="1 7">Bacterial flagellum</location>
    </subcellularLocation>
    <subcellularLocation>
        <location evidence="2 7">Secreted</location>
    </subcellularLocation>
</comment>
<evidence type="ECO:0000256" key="7">
    <source>
        <dbReference type="RuleBase" id="RU362065"/>
    </source>
</evidence>
<evidence type="ECO:0000256" key="5">
    <source>
        <dbReference type="ARBA" id="ARBA00022525"/>
    </source>
</evidence>
<feature type="domain" description="Flagellar basal-body/hook protein C-terminal" evidence="9">
    <location>
        <begin position="462"/>
        <end position="500"/>
    </location>
</feature>
<evidence type="ECO:0000259" key="10">
    <source>
        <dbReference type="Pfam" id="PF22638"/>
    </source>
</evidence>
<accession>A0A1R1QW47</accession>
<dbReference type="PANTHER" id="PTHR30033:SF1">
    <property type="entry name" value="FLAGELLAR HOOK-ASSOCIATED PROTEIN 1"/>
    <property type="match status" value="1"/>
</dbReference>
<dbReference type="InterPro" id="IPR019776">
    <property type="entry name" value="Flagellar_basal_body_rod_CS"/>
</dbReference>
<feature type="domain" description="Flagellar hook-associated protein FlgK helical" evidence="10">
    <location>
        <begin position="104"/>
        <end position="358"/>
    </location>
</feature>
<reference evidence="11 12" key="1">
    <citation type="submission" date="2017-01" db="EMBL/GenBank/DDBJ databases">
        <title>Bacillus phylogenomics.</title>
        <authorList>
            <person name="Dunlap C."/>
        </authorList>
    </citation>
    <scope>NUCLEOTIDE SEQUENCE [LARGE SCALE GENOMIC DNA]</scope>
    <source>
        <strain evidence="11 12">NRRL B-41282</strain>
    </source>
</reference>
<accession>A0A1R1RYD2</accession>
<evidence type="ECO:0000313" key="12">
    <source>
        <dbReference type="Proteomes" id="UP000187367"/>
    </source>
</evidence>
<evidence type="ECO:0000256" key="2">
    <source>
        <dbReference type="ARBA" id="ARBA00004613"/>
    </source>
</evidence>
<keyword evidence="6 7" id="KW-0975">Bacterial flagellum</keyword>
<keyword evidence="11" id="KW-0282">Flagellum</keyword>
<evidence type="ECO:0000256" key="1">
    <source>
        <dbReference type="ARBA" id="ARBA00004365"/>
    </source>
</evidence>
<keyword evidence="11" id="KW-0969">Cilium</keyword>
<evidence type="ECO:0000256" key="4">
    <source>
        <dbReference type="ARBA" id="ARBA00016244"/>
    </source>
</evidence>
<comment type="caution">
    <text evidence="11">The sequence shown here is derived from an EMBL/GenBank/DDBJ whole genome shotgun (WGS) entry which is preliminary data.</text>
</comment>
<dbReference type="PROSITE" id="PS00588">
    <property type="entry name" value="FLAGELLA_BB_ROD"/>
    <property type="match status" value="1"/>
</dbReference>
<dbReference type="InterPro" id="IPR001444">
    <property type="entry name" value="Flag_bb_rod_N"/>
</dbReference>
<dbReference type="InterPro" id="IPR002371">
    <property type="entry name" value="FlgK"/>
</dbReference>
<proteinExistence type="inferred from homology"/>
<evidence type="ECO:0000259" key="8">
    <source>
        <dbReference type="Pfam" id="PF00460"/>
    </source>
</evidence>
<gene>
    <name evidence="7" type="primary">flgK</name>
    <name evidence="11" type="ORF">BW143_02215</name>
</gene>
<dbReference type="Pfam" id="PF00460">
    <property type="entry name" value="Flg_bb_rod"/>
    <property type="match status" value="1"/>
</dbReference>
<sequence length="507" mass="54657">MTNPTFLGLEIAKRGLSAQQSALSVTSNNISNANTEGYTRQRVTFESTTPYPTVSRNSIGLAGQMGTGVEVGSVERIRDSFLDYQYRTQNTKGGYYNAKVDAFHQMEGIMNELNGSGLNSVLNSFWNSIQELTNNAHEPSARSVVAQKGKAVAETFNQLHESLTTVQTNLGDQIEQDVMSINSVLSQLNSVNDQIAKVEPNGYLPNDLYDKRDMLLDQLSSMVNIKVSYDKSGGNSLATAQGIASVEILDSNGQSLGKILDGPNFSTADVKVNYDNDTDLVTSVSIGGTDIGIDSFTSKGSLLGLIESYGYMSNGEEKGTYPEMLANLDEMALAFAKEFNAVHQNGFTYSGDPGGEFFEFIGGEAEPAKGAAAKIKVADDIMESKGENIAASLNGETSDNSNATNLAAVFTKKFQIGEKTTSVLDYYAGIIGEMGVQSQEVNRLAKNTETLLNTAELNRQSVSAVSLDEEMSNMIQFQHAYNAAARMITLQDEILDKIINGMGVVGR</sequence>
<organism evidence="11 12">
    <name type="scientific">Bacillus swezeyi</name>
    <dbReference type="NCBI Taxonomy" id="1925020"/>
    <lineage>
        <taxon>Bacteria</taxon>
        <taxon>Bacillati</taxon>
        <taxon>Bacillota</taxon>
        <taxon>Bacilli</taxon>
        <taxon>Bacillales</taxon>
        <taxon>Bacillaceae</taxon>
        <taxon>Bacillus</taxon>
    </lineage>
</organism>
<dbReference type="SUPFAM" id="SSF64518">
    <property type="entry name" value="Phase 1 flagellin"/>
    <property type="match status" value="1"/>
</dbReference>
<dbReference type="OrthoDB" id="9802553at2"/>
<name>A0A1R1RYD2_9BACI</name>
<keyword evidence="11" id="KW-0966">Cell projection</keyword>
<dbReference type="Proteomes" id="UP000187367">
    <property type="component" value="Unassembled WGS sequence"/>
</dbReference>
<dbReference type="InterPro" id="IPR010930">
    <property type="entry name" value="Flg_bb/hook_C_dom"/>
</dbReference>
<dbReference type="PRINTS" id="PR01005">
    <property type="entry name" value="FLGHOOKAP1"/>
</dbReference>
<evidence type="ECO:0000256" key="6">
    <source>
        <dbReference type="ARBA" id="ARBA00023143"/>
    </source>
</evidence>
<keyword evidence="12" id="KW-1185">Reference proteome</keyword>
<keyword evidence="5 7" id="KW-0964">Secreted</keyword>
<dbReference type="GO" id="GO:0005198">
    <property type="term" value="F:structural molecule activity"/>
    <property type="evidence" value="ECO:0007669"/>
    <property type="project" value="UniProtKB-UniRule"/>
</dbReference>
<dbReference type="GO" id="GO:0044780">
    <property type="term" value="P:bacterial-type flagellum assembly"/>
    <property type="evidence" value="ECO:0007669"/>
    <property type="project" value="InterPro"/>
</dbReference>
<evidence type="ECO:0000259" key="9">
    <source>
        <dbReference type="Pfam" id="PF06429"/>
    </source>
</evidence>
<dbReference type="RefSeq" id="WP_076761130.1">
    <property type="nucleotide sequence ID" value="NZ_JARMMH010000011.1"/>
</dbReference>
<feature type="domain" description="Flagellar basal body rod protein N-terminal" evidence="8">
    <location>
        <begin position="9"/>
        <end position="39"/>
    </location>
</feature>
<dbReference type="NCBIfam" id="TIGR02492">
    <property type="entry name" value="flgK_ends"/>
    <property type="match status" value="1"/>
</dbReference>
<comment type="similarity">
    <text evidence="3 7">Belongs to the flagella basal body rod proteins family.</text>
</comment>
<dbReference type="GO" id="GO:0005576">
    <property type="term" value="C:extracellular region"/>
    <property type="evidence" value="ECO:0007669"/>
    <property type="project" value="UniProtKB-SubCell"/>
</dbReference>
<dbReference type="PANTHER" id="PTHR30033">
    <property type="entry name" value="FLAGELLAR HOOK-ASSOCIATED PROTEIN 1"/>
    <property type="match status" value="1"/>
</dbReference>
<dbReference type="Pfam" id="PF22638">
    <property type="entry name" value="FlgK_D1"/>
    <property type="match status" value="1"/>
</dbReference>
<dbReference type="GO" id="GO:0009424">
    <property type="term" value="C:bacterial-type flagellum hook"/>
    <property type="evidence" value="ECO:0007669"/>
    <property type="project" value="UniProtKB-UniRule"/>
</dbReference>
<evidence type="ECO:0000256" key="3">
    <source>
        <dbReference type="ARBA" id="ARBA00009677"/>
    </source>
</evidence>
<protein>
    <recommendedName>
        <fullName evidence="4 7">Flagellar hook-associated protein 1</fullName>
        <shortName evidence="7">HAP1</shortName>
    </recommendedName>
</protein>
<dbReference type="Pfam" id="PF06429">
    <property type="entry name" value="Flg_bbr_C"/>
    <property type="match status" value="1"/>
</dbReference>
<dbReference type="EMBL" id="MTJL01000005">
    <property type="protein sequence ID" value="OMI08891.1"/>
    <property type="molecule type" value="Genomic_DNA"/>
</dbReference>